<dbReference type="InterPro" id="IPR018708">
    <property type="entry name" value="DUF2225"/>
</dbReference>
<evidence type="ECO:0000313" key="2">
    <source>
        <dbReference type="Proteomes" id="UP001199916"/>
    </source>
</evidence>
<organism evidence="1 2">
    <name type="scientific">Paenibacillus profundus</name>
    <dbReference type="NCBI Taxonomy" id="1173085"/>
    <lineage>
        <taxon>Bacteria</taxon>
        <taxon>Bacillati</taxon>
        <taxon>Bacillota</taxon>
        <taxon>Bacilli</taxon>
        <taxon>Bacillales</taxon>
        <taxon>Paenibacillaceae</taxon>
        <taxon>Paenibacillus</taxon>
    </lineage>
</organism>
<accession>A0ABS8YIF9</accession>
<dbReference type="RefSeq" id="WP_019423814.1">
    <property type="nucleotide sequence ID" value="NZ_JAJNBZ010000018.1"/>
</dbReference>
<dbReference type="Proteomes" id="UP001199916">
    <property type="component" value="Unassembled WGS sequence"/>
</dbReference>
<sequence>MEVEPLYLLQVECPYCKNTFQSSRVRSRFKKPIHIDSDFCPHFGEDKVNPDFYVVRVCPECGCASTENSLKQWLPTHRKDFEEVVASQWKSREYAGERTWEQALETYKLALLTAQTIGESKRVVAGLLHHIAWLYRYRNDTKNELRYLRFALDSYISVFEHEWRDQNDARLIYIIGELYRRLGDLNEAAKCFGRIIHDKRIMDAAMIRAAREQWAAIREQMAEEGNTPPVVSIGGGFTQ</sequence>
<dbReference type="Gene3D" id="1.25.40.10">
    <property type="entry name" value="Tetratricopeptide repeat domain"/>
    <property type="match status" value="1"/>
</dbReference>
<comment type="caution">
    <text evidence="1">The sequence shown here is derived from an EMBL/GenBank/DDBJ whole genome shotgun (WGS) entry which is preliminary data.</text>
</comment>
<keyword evidence="2" id="KW-1185">Reference proteome</keyword>
<dbReference type="Pfam" id="PF09986">
    <property type="entry name" value="DUF2225"/>
    <property type="match status" value="1"/>
</dbReference>
<dbReference type="EMBL" id="JAJNBZ010000018">
    <property type="protein sequence ID" value="MCE5171556.1"/>
    <property type="molecule type" value="Genomic_DNA"/>
</dbReference>
<dbReference type="SUPFAM" id="SSF48452">
    <property type="entry name" value="TPR-like"/>
    <property type="match status" value="1"/>
</dbReference>
<reference evidence="1 2" key="1">
    <citation type="submission" date="2021-11" db="EMBL/GenBank/DDBJ databases">
        <title>Draft genome sequence of Paenibacillus profundus YoMME, a new Gram-positive bacteria with exoelectrogenic properties.</title>
        <authorList>
            <person name="Hubenova Y."/>
            <person name="Hubenova E."/>
            <person name="Manasiev Y."/>
            <person name="Peykov S."/>
            <person name="Mitov M."/>
        </authorList>
    </citation>
    <scope>NUCLEOTIDE SEQUENCE [LARGE SCALE GENOMIC DNA]</scope>
    <source>
        <strain evidence="1 2">YoMME</strain>
    </source>
</reference>
<dbReference type="InterPro" id="IPR011990">
    <property type="entry name" value="TPR-like_helical_dom_sf"/>
</dbReference>
<name>A0ABS8YIF9_9BACL</name>
<proteinExistence type="predicted"/>
<protein>
    <submittedName>
        <fullName evidence="1">DUF2225 domain-containing protein</fullName>
    </submittedName>
</protein>
<evidence type="ECO:0000313" key="1">
    <source>
        <dbReference type="EMBL" id="MCE5171556.1"/>
    </source>
</evidence>
<gene>
    <name evidence="1" type="ORF">LQV63_19835</name>
</gene>